<evidence type="ECO:0008006" key="3">
    <source>
        <dbReference type="Google" id="ProtNLM"/>
    </source>
</evidence>
<dbReference type="Gene3D" id="3.90.1150.10">
    <property type="entry name" value="Aspartate Aminotransferase, domain 1"/>
    <property type="match status" value="1"/>
</dbReference>
<dbReference type="InterPro" id="IPR015421">
    <property type="entry name" value="PyrdxlP-dep_Trfase_major"/>
</dbReference>
<proteinExistence type="predicted"/>
<dbReference type="SUPFAM" id="SSF53383">
    <property type="entry name" value="PLP-dependent transferases"/>
    <property type="match status" value="1"/>
</dbReference>
<dbReference type="Gene3D" id="3.40.640.10">
    <property type="entry name" value="Type I PLP-dependent aspartate aminotransferase-like (Major domain)"/>
    <property type="match status" value="1"/>
</dbReference>
<organism evidence="1 2">
    <name type="scientific">Aspergillus cavernicola</name>
    <dbReference type="NCBI Taxonomy" id="176166"/>
    <lineage>
        <taxon>Eukaryota</taxon>
        <taxon>Fungi</taxon>
        <taxon>Dikarya</taxon>
        <taxon>Ascomycota</taxon>
        <taxon>Pezizomycotina</taxon>
        <taxon>Eurotiomycetes</taxon>
        <taxon>Eurotiomycetidae</taxon>
        <taxon>Eurotiales</taxon>
        <taxon>Aspergillaceae</taxon>
        <taxon>Aspergillus</taxon>
        <taxon>Aspergillus subgen. Nidulantes</taxon>
    </lineage>
</organism>
<keyword evidence="2" id="KW-1185">Reference proteome</keyword>
<accession>A0ABR4IXX9</accession>
<protein>
    <recommendedName>
        <fullName evidence="3">Pyridoxal phosphate-dependent transferase</fullName>
    </recommendedName>
</protein>
<dbReference type="Proteomes" id="UP001610335">
    <property type="component" value="Unassembled WGS sequence"/>
</dbReference>
<dbReference type="InterPro" id="IPR015424">
    <property type="entry name" value="PyrdxlP-dep_Trfase"/>
</dbReference>
<evidence type="ECO:0000313" key="1">
    <source>
        <dbReference type="EMBL" id="KAL2832628.1"/>
    </source>
</evidence>
<sequence length="474" mass="52483">MSSPNSPHQRPPVDHDFNNNWGSIFAYSIPKETPLSTWYWNEMLRDAVNAQLLFSRLLSLYMDKFESFFRSLLPISIHGHVTDALNPQLVVSLILRLAIFSGSDSPDSIPISTPEDRRTAANLCGWEDIHLDSPCWAVPANGYAAAYGPVANLSGQPAFQDIACGPKAIELQIVGASVDDISRQLDMAKSRGCIGVIVEIVANQYGGRVIEPRELENISRLCAEKGLIFAIDETVTAVRCGAPFAYQRSEYKSALPPDLVFFGKALVLSGVAVNFDGSFLKRLAISSAHHKRQAVNNWASIFTQLAPLPLLILALGVLEQAVASNWVERATVVGRLLRDEVIKRARKELGDSVEVKDVLGGLESFIFVRIDIHGCFLMMGASSAGPWVPWVRWLPRLDEEMLNPKLVQTILGAESRPIRENISVNLTRQGLKPPWCFWCGNKANNQKVEWCRRCCIHVCDTDACTGKLASHQCF</sequence>
<evidence type="ECO:0000313" key="2">
    <source>
        <dbReference type="Proteomes" id="UP001610335"/>
    </source>
</evidence>
<comment type="caution">
    <text evidence="1">The sequence shown here is derived from an EMBL/GenBank/DDBJ whole genome shotgun (WGS) entry which is preliminary data.</text>
</comment>
<dbReference type="EMBL" id="JBFXLS010000006">
    <property type="protein sequence ID" value="KAL2832628.1"/>
    <property type="molecule type" value="Genomic_DNA"/>
</dbReference>
<name>A0ABR4IXX9_9EURO</name>
<gene>
    <name evidence="1" type="ORF">BDW59DRAFT_106505</name>
</gene>
<reference evidence="1 2" key="1">
    <citation type="submission" date="2024-07" db="EMBL/GenBank/DDBJ databases">
        <title>Section-level genome sequencing and comparative genomics of Aspergillus sections Usti and Cavernicolus.</title>
        <authorList>
            <consortium name="Lawrence Berkeley National Laboratory"/>
            <person name="Nybo J.L."/>
            <person name="Vesth T.C."/>
            <person name="Theobald S."/>
            <person name="Frisvad J.C."/>
            <person name="Larsen T.O."/>
            <person name="Kjaerboelling I."/>
            <person name="Rothschild-Mancinelli K."/>
            <person name="Lyhne E.K."/>
            <person name="Kogle M.E."/>
            <person name="Barry K."/>
            <person name="Clum A."/>
            <person name="Na H."/>
            <person name="Ledsgaard L."/>
            <person name="Lin J."/>
            <person name="Lipzen A."/>
            <person name="Kuo A."/>
            <person name="Riley R."/>
            <person name="Mondo S."/>
            <person name="LaButti K."/>
            <person name="Haridas S."/>
            <person name="Pangalinan J."/>
            <person name="Salamov A.A."/>
            <person name="Simmons B.A."/>
            <person name="Magnuson J.K."/>
            <person name="Chen J."/>
            <person name="Drula E."/>
            <person name="Henrissat B."/>
            <person name="Wiebenga A."/>
            <person name="Lubbers R.J."/>
            <person name="Gomes A.C."/>
            <person name="Makela M.R."/>
            <person name="Stajich J."/>
            <person name="Grigoriev I.V."/>
            <person name="Mortensen U.H."/>
            <person name="De vries R.P."/>
            <person name="Baker S.E."/>
            <person name="Andersen M.R."/>
        </authorList>
    </citation>
    <scope>NUCLEOTIDE SEQUENCE [LARGE SCALE GENOMIC DNA]</scope>
    <source>
        <strain evidence="1 2">CBS 600.67</strain>
    </source>
</reference>
<dbReference type="InterPro" id="IPR015422">
    <property type="entry name" value="PyrdxlP-dep_Trfase_small"/>
</dbReference>